<dbReference type="EMBL" id="CM045770">
    <property type="protein sequence ID" value="KAI7992718.1"/>
    <property type="molecule type" value="Genomic_DNA"/>
</dbReference>
<evidence type="ECO:0000313" key="1">
    <source>
        <dbReference type="EMBL" id="KAI7992718.1"/>
    </source>
</evidence>
<comment type="caution">
    <text evidence="1">The sequence shown here is derived from an EMBL/GenBank/DDBJ whole genome shotgun (WGS) entry which is preliminary data.</text>
</comment>
<keyword evidence="2" id="KW-1185">Reference proteome</keyword>
<accession>A0ACC0FWD3</accession>
<name>A0ACC0FWD3_9ERIC</name>
<reference evidence="1 2" key="1">
    <citation type="journal article" date="2022" name="Plant J.">
        <title>Chromosome-level genome of Camellia lanceoleosa provides a valuable resource for understanding genome evolution and self-incompatibility.</title>
        <authorList>
            <person name="Gong W."/>
            <person name="Xiao S."/>
            <person name="Wang L."/>
            <person name="Liao Z."/>
            <person name="Chang Y."/>
            <person name="Mo W."/>
            <person name="Hu G."/>
            <person name="Li W."/>
            <person name="Zhao G."/>
            <person name="Zhu H."/>
            <person name="Hu X."/>
            <person name="Ji K."/>
            <person name="Xiang X."/>
            <person name="Song Q."/>
            <person name="Yuan D."/>
            <person name="Jin S."/>
            <person name="Zhang L."/>
        </authorList>
    </citation>
    <scope>NUCLEOTIDE SEQUENCE [LARGE SCALE GENOMIC DNA]</scope>
    <source>
        <strain evidence="1">SQ_2022a</strain>
    </source>
</reference>
<evidence type="ECO:0000313" key="2">
    <source>
        <dbReference type="Proteomes" id="UP001060215"/>
    </source>
</evidence>
<gene>
    <name evidence="1" type="ORF">LOK49_LG12G00642</name>
</gene>
<protein>
    <submittedName>
        <fullName evidence="1">Protein argonaute 4A</fullName>
    </submittedName>
</protein>
<dbReference type="Proteomes" id="UP001060215">
    <property type="component" value="Chromosome 13"/>
</dbReference>
<organism evidence="1 2">
    <name type="scientific">Camellia lanceoleosa</name>
    <dbReference type="NCBI Taxonomy" id="1840588"/>
    <lineage>
        <taxon>Eukaryota</taxon>
        <taxon>Viridiplantae</taxon>
        <taxon>Streptophyta</taxon>
        <taxon>Embryophyta</taxon>
        <taxon>Tracheophyta</taxon>
        <taxon>Spermatophyta</taxon>
        <taxon>Magnoliopsida</taxon>
        <taxon>eudicotyledons</taxon>
        <taxon>Gunneridae</taxon>
        <taxon>Pentapetalae</taxon>
        <taxon>asterids</taxon>
        <taxon>Ericales</taxon>
        <taxon>Theaceae</taxon>
        <taxon>Camellia</taxon>
    </lineage>
</organism>
<sequence>MRVPMTRRGQGSKGQKVPLLTNHFKVNVTNVDGHFFHYSVSVSRRWPPSRWQGNNGNRSPGSPNENDRKRQRRPYQSKTFKVEISFAAKIPMQAIANALRGQESENSQEGLRVLDIILRQHAAKQGCLLVRQSFFHNDPRNFSDVGGGVLGCRGFHSSFRTTQGGLSLNIDVSTTMIIQPGPVVDFLIANQNVKDPFSIDWAKAKRILKNLRVKTNPSNTEYKITGLSEKPCKEQMFSLKQKGKDDDGEVQTLEVTVYDYFVNYRHIDLRYSGDLPCINVGKPKRPTYFPLELCSLVSLQRYTKALSTFQRSSLVEKSRQKPQERMRVLSDALKLNKYEAWPMLKSCGISIGTNFTQVEGRVLPAPRLKVGNGEDFFPRNGRWNFNNKKLVDPTKIDRWAVLNFSTRCDIRGLVRDLIKCGDMKGILCPVIYSSLTQNLADFGIVTQCIAPTRVNDQYLTNVLLKINAKLGGLNSMLYVEHSPSIPLISKVPTIILGMDVSHGSPGQSDIPSIAAVVSSRQWPLISRYRASVRTQSPKVEMIDSLYKRVSETEDEGIMRELLLQFYVTSGKRKPDQIIIFRDGVSESQVNQVLNIELDQIIEACKFLDEKWSPKFVVIVAHKNHHTKFFQPGSSDNVPPGTIIDNKICHPKNNDFYLCAQAGMILLQYVTPRLGGTQVGQFMKFEDQSETSSSHGGMTSAGAVPVPQLPKLKENVCNSMFFC</sequence>
<proteinExistence type="predicted"/>